<evidence type="ECO:0000313" key="9">
    <source>
        <dbReference type="EMBL" id="BEP28046.1"/>
    </source>
</evidence>
<dbReference type="InterPro" id="IPR003593">
    <property type="entry name" value="AAA+_ATPase"/>
</dbReference>
<dbReference type="SMART" id="SM00382">
    <property type="entry name" value="AAA"/>
    <property type="match status" value="1"/>
</dbReference>
<dbReference type="InterPro" id="IPR050388">
    <property type="entry name" value="ABC_Ni/Peptide_Import"/>
</dbReference>
<dbReference type="InterPro" id="IPR003439">
    <property type="entry name" value="ABC_transporter-like_ATP-bd"/>
</dbReference>
<dbReference type="AlphaFoldDB" id="A0AAU9E147"/>
<evidence type="ECO:0000256" key="7">
    <source>
        <dbReference type="ARBA" id="ARBA00023136"/>
    </source>
</evidence>
<dbReference type="PROSITE" id="PS50893">
    <property type="entry name" value="ABC_TRANSPORTER_2"/>
    <property type="match status" value="1"/>
</dbReference>
<dbReference type="Pfam" id="PF00005">
    <property type="entry name" value="ABC_tran"/>
    <property type="match status" value="1"/>
</dbReference>
<dbReference type="InterPro" id="IPR017871">
    <property type="entry name" value="ABC_transporter-like_CS"/>
</dbReference>
<feature type="domain" description="ABC transporter" evidence="8">
    <location>
        <begin position="7"/>
        <end position="258"/>
    </location>
</feature>
<dbReference type="KEGG" id="hprf:HLPR_03770"/>
<gene>
    <name evidence="9" type="ORF">HLPR_03770</name>
</gene>
<dbReference type="PANTHER" id="PTHR43297:SF2">
    <property type="entry name" value="DIPEPTIDE TRANSPORT ATP-BINDING PROTEIN DPPD"/>
    <property type="match status" value="1"/>
</dbReference>
<comment type="subcellular location">
    <subcellularLocation>
        <location evidence="1">Cell membrane</location>
        <topology evidence="1">Peripheral membrane protein</topology>
    </subcellularLocation>
</comment>
<keyword evidence="10" id="KW-1185">Reference proteome</keyword>
<evidence type="ECO:0000256" key="5">
    <source>
        <dbReference type="ARBA" id="ARBA00022741"/>
    </source>
</evidence>
<accession>A0AAU9E147</accession>
<protein>
    <submittedName>
        <fullName evidence="9">ABC transporter ATP-binding protein</fullName>
    </submittedName>
</protein>
<dbReference type="EMBL" id="AP028654">
    <property type="protein sequence ID" value="BEP28046.1"/>
    <property type="molecule type" value="Genomic_DNA"/>
</dbReference>
<dbReference type="InterPro" id="IPR013563">
    <property type="entry name" value="Oligopep_ABC_C"/>
</dbReference>
<keyword evidence="5" id="KW-0547">Nucleotide-binding</keyword>
<name>A0AAU9E147_9FIRM</name>
<reference evidence="9 10" key="1">
    <citation type="submission" date="2023-08" db="EMBL/GenBank/DDBJ databases">
        <title>Helicovermis profunda gen. nov., sp. nov., a novel mesophilic, fermentative bacterium within the Bacillota from a deep-sea hydrothermal vent chimney.</title>
        <authorList>
            <person name="Miyazaki U."/>
            <person name="Mizutani D."/>
            <person name="Hashimoto Y."/>
            <person name="Tame A."/>
            <person name="Sawayama S."/>
            <person name="Miyazaki J."/>
            <person name="Takai K."/>
            <person name="Nakagawa S."/>
        </authorList>
    </citation>
    <scope>NUCLEOTIDE SEQUENCE [LARGE SCALE GENOMIC DNA]</scope>
    <source>
        <strain evidence="9 10">S502</strain>
    </source>
</reference>
<evidence type="ECO:0000256" key="3">
    <source>
        <dbReference type="ARBA" id="ARBA00022448"/>
    </source>
</evidence>
<evidence type="ECO:0000259" key="8">
    <source>
        <dbReference type="PROSITE" id="PS50893"/>
    </source>
</evidence>
<evidence type="ECO:0000256" key="1">
    <source>
        <dbReference type="ARBA" id="ARBA00004202"/>
    </source>
</evidence>
<evidence type="ECO:0000256" key="2">
    <source>
        <dbReference type="ARBA" id="ARBA00005417"/>
    </source>
</evidence>
<keyword evidence="6 9" id="KW-0067">ATP-binding</keyword>
<comment type="similarity">
    <text evidence="2">Belongs to the ABC transporter superfamily.</text>
</comment>
<evidence type="ECO:0000256" key="4">
    <source>
        <dbReference type="ARBA" id="ARBA00022475"/>
    </source>
</evidence>
<evidence type="ECO:0000256" key="6">
    <source>
        <dbReference type="ARBA" id="ARBA00022840"/>
    </source>
</evidence>
<dbReference type="InterPro" id="IPR027417">
    <property type="entry name" value="P-loop_NTPase"/>
</dbReference>
<keyword evidence="3" id="KW-0813">Transport</keyword>
<proteinExistence type="inferred from homology"/>
<dbReference type="GO" id="GO:0016887">
    <property type="term" value="F:ATP hydrolysis activity"/>
    <property type="evidence" value="ECO:0007669"/>
    <property type="project" value="InterPro"/>
</dbReference>
<dbReference type="FunFam" id="3.40.50.300:FF:000016">
    <property type="entry name" value="Oligopeptide ABC transporter ATP-binding component"/>
    <property type="match status" value="1"/>
</dbReference>
<dbReference type="NCBIfam" id="TIGR01727">
    <property type="entry name" value="oligo_HPY"/>
    <property type="match status" value="1"/>
</dbReference>
<evidence type="ECO:0000313" key="10">
    <source>
        <dbReference type="Proteomes" id="UP001321786"/>
    </source>
</evidence>
<dbReference type="SUPFAM" id="SSF52540">
    <property type="entry name" value="P-loop containing nucleoside triphosphate hydrolases"/>
    <property type="match status" value="1"/>
</dbReference>
<dbReference type="PROSITE" id="PS00211">
    <property type="entry name" value="ABC_TRANSPORTER_1"/>
    <property type="match status" value="1"/>
</dbReference>
<dbReference type="CDD" id="cd03257">
    <property type="entry name" value="ABC_NikE_OppD_transporters"/>
    <property type="match status" value="1"/>
</dbReference>
<keyword evidence="7" id="KW-0472">Membrane</keyword>
<dbReference type="PANTHER" id="PTHR43297">
    <property type="entry name" value="OLIGOPEPTIDE TRANSPORT ATP-BINDING PROTEIN APPD"/>
    <property type="match status" value="1"/>
</dbReference>
<dbReference type="RefSeq" id="WP_338536394.1">
    <property type="nucleotide sequence ID" value="NZ_AP028654.1"/>
</dbReference>
<keyword evidence="4" id="KW-1003">Cell membrane</keyword>
<dbReference type="GO" id="GO:0005886">
    <property type="term" value="C:plasma membrane"/>
    <property type="evidence" value="ECO:0007669"/>
    <property type="project" value="UniProtKB-SubCell"/>
</dbReference>
<dbReference type="Pfam" id="PF08352">
    <property type="entry name" value="oligo_HPY"/>
    <property type="match status" value="1"/>
</dbReference>
<dbReference type="Proteomes" id="UP001321786">
    <property type="component" value="Chromosome"/>
</dbReference>
<organism evidence="9 10">
    <name type="scientific">Helicovermis profundi</name>
    <dbReference type="NCBI Taxonomy" id="3065157"/>
    <lineage>
        <taxon>Bacteria</taxon>
        <taxon>Bacillati</taxon>
        <taxon>Bacillota</taxon>
        <taxon>Clostridia</taxon>
        <taxon>Helicovermis</taxon>
    </lineage>
</organism>
<sequence>MPDNVLLKVNNLKTHFYTDTGVVKAVDGISFDLKKGHTIGIVGESGSGKSITAMSIMRLIPVPPGRIVDGEILFKGKDFVKSTQKEMMKIRGNEVAMIFQDPMTSLNPVLKVGEQIAEAIRLHQNLDKKKAWSKSIEMLEKVGIPEAADRANRYPHEFSGGMRQRAMIAMALSCNPELLIADEPTTALDVTIQAQILDLMLDLKNEFNTAIIMITHDLGVVAEVCDEVLVMYAGRPVEKTDVNTLFESPKHPYTWGLLNSIPSIDDDKERLEPIHGLPPDLRHLPKGCSFADRCDHSKDICFEKKPELVEIAKGHFVACNLYGERD</sequence>
<dbReference type="Gene3D" id="3.40.50.300">
    <property type="entry name" value="P-loop containing nucleotide triphosphate hydrolases"/>
    <property type="match status" value="1"/>
</dbReference>
<dbReference type="GO" id="GO:0015833">
    <property type="term" value="P:peptide transport"/>
    <property type="evidence" value="ECO:0007669"/>
    <property type="project" value="InterPro"/>
</dbReference>
<dbReference type="GO" id="GO:0005524">
    <property type="term" value="F:ATP binding"/>
    <property type="evidence" value="ECO:0007669"/>
    <property type="project" value="UniProtKB-KW"/>
</dbReference>